<feature type="domain" description="GFO/IDH/MocA-like oxidoreductase" evidence="3">
    <location>
        <begin position="132"/>
        <end position="265"/>
    </location>
</feature>
<dbReference type="SUPFAM" id="SSF55347">
    <property type="entry name" value="Glyceraldehyde-3-phosphate dehydrogenase-like, C-terminal domain"/>
    <property type="match status" value="1"/>
</dbReference>
<dbReference type="Pfam" id="PF22725">
    <property type="entry name" value="GFO_IDH_MocA_C3"/>
    <property type="match status" value="1"/>
</dbReference>
<dbReference type="Proteomes" id="UP000597444">
    <property type="component" value="Unassembled WGS sequence"/>
</dbReference>
<dbReference type="GO" id="GO:0000166">
    <property type="term" value="F:nucleotide binding"/>
    <property type="evidence" value="ECO:0007669"/>
    <property type="project" value="InterPro"/>
</dbReference>
<name>A0A8J3MYF7_9CHLR</name>
<dbReference type="AlphaFoldDB" id="A0A8J3MYF7"/>
<keyword evidence="5" id="KW-1185">Reference proteome</keyword>
<dbReference type="PANTHER" id="PTHR43818">
    <property type="entry name" value="BCDNA.GH03377"/>
    <property type="match status" value="1"/>
</dbReference>
<dbReference type="PANTHER" id="PTHR43818:SF11">
    <property type="entry name" value="BCDNA.GH03377"/>
    <property type="match status" value="1"/>
</dbReference>
<accession>A0A8J3MYF7</accession>
<gene>
    <name evidence="4" type="ORF">KSF_020520</name>
</gene>
<protein>
    <submittedName>
        <fullName evidence="4">Dehydrogenase</fullName>
    </submittedName>
</protein>
<dbReference type="InterPro" id="IPR036291">
    <property type="entry name" value="NAD(P)-bd_dom_sf"/>
</dbReference>
<dbReference type="InterPro" id="IPR055170">
    <property type="entry name" value="GFO_IDH_MocA-like_dom"/>
</dbReference>
<evidence type="ECO:0000313" key="5">
    <source>
        <dbReference type="Proteomes" id="UP000597444"/>
    </source>
</evidence>
<sequence length="372" mass="40197">MATKVKVGLIGTGTISKAYINGCRYFDILEVAACADLFLDRAQAVAEQFNIPKICTVEELLADPEIQIVINLTVPLAHAEVSLAAINAGKHVYSEKPLAATLEDAQRLLEAAREKGVLLGCAPDTFLGGGLQTARKAIDDGLIGEPTAAVAFWGVYAQGGDPRHDFFFQKGAGTMLDMGPYYVTALINLLGPIRRVTGSTRISTPEREVQHGEFKGRRVPMTVPTHATGTMDFASGPIGTIMISNDVYWGSNLPRIEVYGSKGLLSVPDPNFHVGPVKLLTPGEVQWRDVVWKELPLTHSDKVTRGVGVADMAYAFTYHRPHRASGELAYHALEVMTAFDRASDSGQHILIESQVERPAPLPVGLPEGQLDT</sequence>
<comment type="caution">
    <text evidence="4">The sequence shown here is derived from an EMBL/GenBank/DDBJ whole genome shotgun (WGS) entry which is preliminary data.</text>
</comment>
<evidence type="ECO:0000256" key="1">
    <source>
        <dbReference type="ARBA" id="ARBA00023002"/>
    </source>
</evidence>
<dbReference type="GO" id="GO:0016491">
    <property type="term" value="F:oxidoreductase activity"/>
    <property type="evidence" value="ECO:0007669"/>
    <property type="project" value="UniProtKB-KW"/>
</dbReference>
<dbReference type="Pfam" id="PF01408">
    <property type="entry name" value="GFO_IDH_MocA"/>
    <property type="match status" value="1"/>
</dbReference>
<organism evidence="4 5">
    <name type="scientific">Reticulibacter mediterranei</name>
    <dbReference type="NCBI Taxonomy" id="2778369"/>
    <lineage>
        <taxon>Bacteria</taxon>
        <taxon>Bacillati</taxon>
        <taxon>Chloroflexota</taxon>
        <taxon>Ktedonobacteria</taxon>
        <taxon>Ktedonobacterales</taxon>
        <taxon>Reticulibacteraceae</taxon>
        <taxon>Reticulibacter</taxon>
    </lineage>
</organism>
<dbReference type="InterPro" id="IPR000683">
    <property type="entry name" value="Gfo/Idh/MocA-like_OxRdtase_N"/>
</dbReference>
<evidence type="ECO:0000259" key="3">
    <source>
        <dbReference type="Pfam" id="PF22725"/>
    </source>
</evidence>
<reference evidence="4" key="1">
    <citation type="submission" date="2020-10" db="EMBL/GenBank/DDBJ databases">
        <title>Taxonomic study of unclassified bacteria belonging to the class Ktedonobacteria.</title>
        <authorList>
            <person name="Yabe S."/>
            <person name="Wang C.M."/>
            <person name="Zheng Y."/>
            <person name="Sakai Y."/>
            <person name="Cavaletti L."/>
            <person name="Monciardini P."/>
            <person name="Donadio S."/>
        </authorList>
    </citation>
    <scope>NUCLEOTIDE SEQUENCE</scope>
    <source>
        <strain evidence="4">ID150040</strain>
    </source>
</reference>
<evidence type="ECO:0000313" key="4">
    <source>
        <dbReference type="EMBL" id="GHO92004.1"/>
    </source>
</evidence>
<dbReference type="InterPro" id="IPR050463">
    <property type="entry name" value="Gfo/Idh/MocA_oxidrdct_glycsds"/>
</dbReference>
<proteinExistence type="predicted"/>
<evidence type="ECO:0000259" key="2">
    <source>
        <dbReference type="Pfam" id="PF01408"/>
    </source>
</evidence>
<dbReference type="RefSeq" id="WP_236064865.1">
    <property type="nucleotide sequence ID" value="NZ_BNJK01000001.1"/>
</dbReference>
<dbReference type="EMBL" id="BNJK01000001">
    <property type="protein sequence ID" value="GHO92004.1"/>
    <property type="molecule type" value="Genomic_DNA"/>
</dbReference>
<dbReference type="Gene3D" id="3.30.360.10">
    <property type="entry name" value="Dihydrodipicolinate Reductase, domain 2"/>
    <property type="match status" value="1"/>
</dbReference>
<dbReference type="Gene3D" id="3.40.50.720">
    <property type="entry name" value="NAD(P)-binding Rossmann-like Domain"/>
    <property type="match status" value="1"/>
</dbReference>
<feature type="domain" description="Gfo/Idh/MocA-like oxidoreductase N-terminal" evidence="2">
    <location>
        <begin position="5"/>
        <end position="119"/>
    </location>
</feature>
<dbReference type="SUPFAM" id="SSF51735">
    <property type="entry name" value="NAD(P)-binding Rossmann-fold domains"/>
    <property type="match status" value="1"/>
</dbReference>
<keyword evidence="1" id="KW-0560">Oxidoreductase</keyword>